<organism evidence="1 2">
    <name type="scientific">Populus alba</name>
    <name type="common">White poplar</name>
    <dbReference type="NCBI Taxonomy" id="43335"/>
    <lineage>
        <taxon>Eukaryota</taxon>
        <taxon>Viridiplantae</taxon>
        <taxon>Streptophyta</taxon>
        <taxon>Embryophyta</taxon>
        <taxon>Tracheophyta</taxon>
        <taxon>Spermatophyta</taxon>
        <taxon>Magnoliopsida</taxon>
        <taxon>eudicotyledons</taxon>
        <taxon>Gunneridae</taxon>
        <taxon>Pentapetalae</taxon>
        <taxon>rosids</taxon>
        <taxon>fabids</taxon>
        <taxon>Malpighiales</taxon>
        <taxon>Salicaceae</taxon>
        <taxon>Saliceae</taxon>
        <taxon>Populus</taxon>
    </lineage>
</organism>
<dbReference type="EMBL" id="RCHU02000004">
    <property type="protein sequence ID" value="KAL3597422.1"/>
    <property type="molecule type" value="Genomic_DNA"/>
</dbReference>
<dbReference type="Proteomes" id="UP000309997">
    <property type="component" value="Unassembled WGS sequence"/>
</dbReference>
<evidence type="ECO:0000313" key="2">
    <source>
        <dbReference type="Proteomes" id="UP000309997"/>
    </source>
</evidence>
<comment type="caution">
    <text evidence="1">The sequence shown here is derived from an EMBL/GenBank/DDBJ whole genome shotgun (WGS) entry which is preliminary data.</text>
</comment>
<proteinExistence type="predicted"/>
<name>A0ACC4CHM9_POPAL</name>
<gene>
    <name evidence="1" type="ORF">D5086_009059</name>
</gene>
<evidence type="ECO:0000313" key="1">
    <source>
        <dbReference type="EMBL" id="KAL3597422.1"/>
    </source>
</evidence>
<protein>
    <submittedName>
        <fullName evidence="1">Uncharacterized protein</fullName>
    </submittedName>
</protein>
<accession>A0ACC4CHM9</accession>
<reference evidence="1 2" key="1">
    <citation type="journal article" date="2024" name="Plant Biotechnol. J.">
        <title>Genome and CRISPR/Cas9 system of a widespread forest tree (Populus alba) in the world.</title>
        <authorList>
            <person name="Liu Y.J."/>
            <person name="Jiang P.F."/>
            <person name="Han X.M."/>
            <person name="Li X.Y."/>
            <person name="Wang H.M."/>
            <person name="Wang Y.J."/>
            <person name="Wang X.X."/>
            <person name="Zeng Q.Y."/>
        </authorList>
    </citation>
    <scope>NUCLEOTIDE SEQUENCE [LARGE SCALE GENOMIC DNA]</scope>
    <source>
        <strain evidence="2">cv. PAL-ZL1</strain>
    </source>
</reference>
<keyword evidence="2" id="KW-1185">Reference proteome</keyword>
<sequence length="97" mass="11056">MSIGLTCKTEKELKSQQYCEGLRIEEKLQPKAYITCARMNMNQGVQHEEISGNFTGEIHRPTLQLSSKSMMQKHQKSNALSKQDAVSYARVDFSIMD</sequence>